<sequence>MATSPESEHPIKAYGYAARDTSGSLSPLTFSRRATGEKDVRFKVLYCGICHSDLHFAKNEWGITKYPVTPGHEIVGVVTEVGSKVEKFKIGDKVGVGCLVGSCRSCQGCATDYEQYCPKQVATYGMRNFDGTQTYGGYSDHMVSDEHFVLRWPVNLPLDSGAPLLCAGITTYSPLRYFGLDKPGTKVGVVGLGGLGHVAVKMAKAFGAEVTVFSTTPAKEQEAIEGLKADHFINSKDERQMQAARGTLDGIIDTVSGTHPIAPLLNALTPHGKLVLVGLPEKPLDVSAFSLIMGRKTLAGSSIGGIKETQEMLDFAAKHGITADIEVIPIDYVNTAMERLLKSDVRATGEKDVRFKVLYCGICHSDLHFVKNEWGITKYPVTPGHEIVGVVTEVGSKVEKFKIGDKVGVGCMVGSCRSCQSCASDYEQYCAKQVSTYGGRSFDGTQTYGGYSDHMVSDEHFVLRWPDNLPLDSGAPLLCAGITTYSPLKYFGLDKPGTKVGVVGLGGLGHVAVKMAKAFGAEVTVFSTTPAKEQEAIEGLKADHFINSKDENQMQAARGTLDGIIDTVSANHPIVPLLNTLTPHGKLVLVGAPEKPLEVAAFSLIMGRKLVAGSNIGGIKETQEMLDFAAKHGITADIEVIPIDYVNTAMERLLKSDVRYRFVIDVANSIKAE</sequence>
<keyword evidence="9" id="KW-1185">Reference proteome</keyword>
<dbReference type="PROSITE" id="PS00065">
    <property type="entry name" value="D_2_HYDROXYACID_DH_1"/>
    <property type="match status" value="2"/>
</dbReference>
<organism evidence="8 9">
    <name type="scientific">Ambrosia artemisiifolia</name>
    <name type="common">Common ragweed</name>
    <dbReference type="NCBI Taxonomy" id="4212"/>
    <lineage>
        <taxon>Eukaryota</taxon>
        <taxon>Viridiplantae</taxon>
        <taxon>Streptophyta</taxon>
        <taxon>Embryophyta</taxon>
        <taxon>Tracheophyta</taxon>
        <taxon>Spermatophyta</taxon>
        <taxon>Magnoliopsida</taxon>
        <taxon>eudicotyledons</taxon>
        <taxon>Gunneridae</taxon>
        <taxon>Pentapetalae</taxon>
        <taxon>asterids</taxon>
        <taxon>campanulids</taxon>
        <taxon>Asterales</taxon>
        <taxon>Asteraceae</taxon>
        <taxon>Asteroideae</taxon>
        <taxon>Heliantheae alliance</taxon>
        <taxon>Heliantheae</taxon>
        <taxon>Ambrosia</taxon>
    </lineage>
</organism>
<dbReference type="InterPro" id="IPR013149">
    <property type="entry name" value="ADH-like_C"/>
</dbReference>
<evidence type="ECO:0000259" key="7">
    <source>
        <dbReference type="SMART" id="SM00829"/>
    </source>
</evidence>
<dbReference type="Gene3D" id="3.40.50.720">
    <property type="entry name" value="NAD(P)-binding Rossmann-like Domain"/>
    <property type="match status" value="2"/>
</dbReference>
<dbReference type="Pfam" id="PF00107">
    <property type="entry name" value="ADH_zinc_N"/>
    <property type="match status" value="2"/>
</dbReference>
<dbReference type="Proteomes" id="UP001206925">
    <property type="component" value="Unassembled WGS sequence"/>
</dbReference>
<dbReference type="InterPro" id="IPR011032">
    <property type="entry name" value="GroES-like_sf"/>
</dbReference>
<evidence type="ECO:0000313" key="9">
    <source>
        <dbReference type="Proteomes" id="UP001206925"/>
    </source>
</evidence>
<feature type="domain" description="Enoyl reductase (ER)" evidence="7">
    <location>
        <begin position="23"/>
        <end position="345"/>
    </location>
</feature>
<evidence type="ECO:0000256" key="6">
    <source>
        <dbReference type="RuleBase" id="RU361277"/>
    </source>
</evidence>
<dbReference type="InterPro" id="IPR020843">
    <property type="entry name" value="ER"/>
</dbReference>
<dbReference type="FunFam" id="3.90.180.10:FF:000004">
    <property type="entry name" value="probable cinnamyl alcohol dehydrogenase"/>
    <property type="match status" value="1"/>
</dbReference>
<dbReference type="InterPro" id="IPR013154">
    <property type="entry name" value="ADH-like_N"/>
</dbReference>
<dbReference type="InterPro" id="IPR036291">
    <property type="entry name" value="NAD(P)-bd_dom_sf"/>
</dbReference>
<evidence type="ECO:0000256" key="1">
    <source>
        <dbReference type="ARBA" id="ARBA00001947"/>
    </source>
</evidence>
<dbReference type="CDD" id="cd05283">
    <property type="entry name" value="CAD1"/>
    <property type="match status" value="2"/>
</dbReference>
<evidence type="ECO:0000256" key="4">
    <source>
        <dbReference type="ARBA" id="ARBA00022833"/>
    </source>
</evidence>
<dbReference type="InterPro" id="IPR047109">
    <property type="entry name" value="CAD-like"/>
</dbReference>
<dbReference type="PROSITE" id="PS00059">
    <property type="entry name" value="ADH_ZINC"/>
    <property type="match status" value="2"/>
</dbReference>
<keyword evidence="5" id="KW-0560">Oxidoreductase</keyword>
<dbReference type="Pfam" id="PF08240">
    <property type="entry name" value="ADH_N"/>
    <property type="match status" value="2"/>
</dbReference>
<evidence type="ECO:0000256" key="2">
    <source>
        <dbReference type="ARBA" id="ARBA00008072"/>
    </source>
</evidence>
<keyword evidence="3 6" id="KW-0479">Metal-binding</keyword>
<comment type="similarity">
    <text evidence="2 6">Belongs to the zinc-containing alcohol dehydrogenase family.</text>
</comment>
<comment type="caution">
    <text evidence="8">The sequence shown here is derived from an EMBL/GenBank/DDBJ whole genome shotgun (WGS) entry which is preliminary data.</text>
</comment>
<dbReference type="PANTHER" id="PTHR42683">
    <property type="entry name" value="ALDEHYDE REDUCTASE"/>
    <property type="match status" value="1"/>
</dbReference>
<gene>
    <name evidence="8" type="ORF">M8C21_017225</name>
</gene>
<evidence type="ECO:0000256" key="5">
    <source>
        <dbReference type="ARBA" id="ARBA00023002"/>
    </source>
</evidence>
<dbReference type="InterPro" id="IPR002328">
    <property type="entry name" value="ADH_Zn_CS"/>
</dbReference>
<keyword evidence="4 6" id="KW-0862">Zinc</keyword>
<dbReference type="SUPFAM" id="SSF51735">
    <property type="entry name" value="NAD(P)-binding Rossmann-fold domains"/>
    <property type="match status" value="2"/>
</dbReference>
<dbReference type="SUPFAM" id="SSF50129">
    <property type="entry name" value="GroES-like"/>
    <property type="match status" value="2"/>
</dbReference>
<name>A0AAD5CPA1_AMBAR</name>
<accession>A0AAD5CPA1</accession>
<protein>
    <recommendedName>
        <fullName evidence="7">Enoyl reductase (ER) domain-containing protein</fullName>
    </recommendedName>
</protein>
<dbReference type="Gene3D" id="3.90.180.10">
    <property type="entry name" value="Medium-chain alcohol dehydrogenases, catalytic domain"/>
    <property type="match status" value="2"/>
</dbReference>
<reference evidence="8" key="1">
    <citation type="submission" date="2022-06" db="EMBL/GenBank/DDBJ databases">
        <title>Uncovering the hologenomic basis of an extraordinary plant invasion.</title>
        <authorList>
            <person name="Bieker V.C."/>
            <person name="Martin M.D."/>
            <person name="Gilbert T."/>
            <person name="Hodgins K."/>
            <person name="Battlay P."/>
            <person name="Petersen B."/>
            <person name="Wilson J."/>
        </authorList>
    </citation>
    <scope>NUCLEOTIDE SEQUENCE</scope>
    <source>
        <strain evidence="8">AA19_3_7</strain>
        <tissue evidence="8">Leaf</tissue>
    </source>
</reference>
<evidence type="ECO:0000313" key="8">
    <source>
        <dbReference type="EMBL" id="KAI7745304.1"/>
    </source>
</evidence>
<proteinExistence type="inferred from homology"/>
<evidence type="ECO:0000256" key="3">
    <source>
        <dbReference type="ARBA" id="ARBA00022723"/>
    </source>
</evidence>
<dbReference type="InterPro" id="IPR029752">
    <property type="entry name" value="D-isomer_DH_CS1"/>
</dbReference>
<dbReference type="EMBL" id="JAMZMK010007300">
    <property type="protein sequence ID" value="KAI7745304.1"/>
    <property type="molecule type" value="Genomic_DNA"/>
</dbReference>
<dbReference type="SMART" id="SM00829">
    <property type="entry name" value="PKS_ER"/>
    <property type="match status" value="1"/>
</dbReference>
<dbReference type="FunFam" id="3.90.180.10:FF:000100">
    <property type="entry name" value="Putative cinnamyl alcohol dehydrogenase 6"/>
    <property type="match status" value="1"/>
</dbReference>
<dbReference type="GO" id="GO:0009809">
    <property type="term" value="P:lignin biosynthetic process"/>
    <property type="evidence" value="ECO:0007669"/>
    <property type="project" value="UniProtKB-ARBA"/>
</dbReference>
<comment type="cofactor">
    <cofactor evidence="1 6">
        <name>Zn(2+)</name>
        <dbReference type="ChEBI" id="CHEBI:29105"/>
    </cofactor>
</comment>
<dbReference type="FunFam" id="3.40.50.720:FF:000022">
    <property type="entry name" value="Cinnamyl alcohol dehydrogenase"/>
    <property type="match status" value="2"/>
</dbReference>
<dbReference type="GO" id="GO:0016616">
    <property type="term" value="F:oxidoreductase activity, acting on the CH-OH group of donors, NAD or NADP as acceptor"/>
    <property type="evidence" value="ECO:0007669"/>
    <property type="project" value="InterPro"/>
</dbReference>
<dbReference type="GO" id="GO:0008270">
    <property type="term" value="F:zinc ion binding"/>
    <property type="evidence" value="ECO:0007669"/>
    <property type="project" value="InterPro"/>
</dbReference>
<dbReference type="AlphaFoldDB" id="A0AAD5CPA1"/>